<comment type="caution">
    <text evidence="2">The sequence shown here is derived from an EMBL/GenBank/DDBJ whole genome shotgun (WGS) entry which is preliminary data.</text>
</comment>
<dbReference type="PROSITE" id="PS51186">
    <property type="entry name" value="GNAT"/>
    <property type="match status" value="1"/>
</dbReference>
<dbReference type="PANTHER" id="PTHR43415:SF3">
    <property type="entry name" value="GNAT-FAMILY ACETYLTRANSFERASE"/>
    <property type="match status" value="1"/>
</dbReference>
<reference evidence="3" key="1">
    <citation type="journal article" date="2019" name="Int. J. Syst. Evol. Microbiol.">
        <title>The Global Catalogue of Microorganisms (GCM) 10K type strain sequencing project: providing services to taxonomists for standard genome sequencing and annotation.</title>
        <authorList>
            <consortium name="The Broad Institute Genomics Platform"/>
            <consortium name="The Broad Institute Genome Sequencing Center for Infectious Disease"/>
            <person name="Wu L."/>
            <person name="Ma J."/>
        </authorList>
    </citation>
    <scope>NUCLEOTIDE SEQUENCE [LARGE SCALE GENOMIC DNA]</scope>
    <source>
        <strain evidence="3">CGMCC 1.14993</strain>
    </source>
</reference>
<dbReference type="OrthoDB" id="9773249at2"/>
<accession>A0A8J3ADT2</accession>
<protein>
    <submittedName>
        <fullName evidence="2">GCN5 family N-acetyltransferase</fullName>
    </submittedName>
</protein>
<gene>
    <name evidence="2" type="ORF">GCM10007380_10490</name>
</gene>
<evidence type="ECO:0000259" key="1">
    <source>
        <dbReference type="PROSITE" id="PS51186"/>
    </source>
</evidence>
<dbReference type="AlphaFoldDB" id="A0A8J3ADT2"/>
<keyword evidence="3" id="KW-1185">Reference proteome</keyword>
<dbReference type="GO" id="GO:0016747">
    <property type="term" value="F:acyltransferase activity, transferring groups other than amino-acyl groups"/>
    <property type="evidence" value="ECO:0007669"/>
    <property type="project" value="InterPro"/>
</dbReference>
<dbReference type="Pfam" id="PF00583">
    <property type="entry name" value="Acetyltransf_1"/>
    <property type="match status" value="1"/>
</dbReference>
<dbReference type="RefSeq" id="WP_087999268.1">
    <property type="nucleotide sequence ID" value="NZ_BMHB01000001.1"/>
</dbReference>
<dbReference type="InterPro" id="IPR016181">
    <property type="entry name" value="Acyl_CoA_acyltransferase"/>
</dbReference>
<dbReference type="InterPro" id="IPR000182">
    <property type="entry name" value="GNAT_dom"/>
</dbReference>
<dbReference type="Gene3D" id="3.40.630.30">
    <property type="match status" value="1"/>
</dbReference>
<dbReference type="Proteomes" id="UP000626244">
    <property type="component" value="Unassembled WGS sequence"/>
</dbReference>
<name>A0A8J3ADT2_9BACI</name>
<dbReference type="CDD" id="cd04301">
    <property type="entry name" value="NAT_SF"/>
    <property type="match status" value="1"/>
</dbReference>
<dbReference type="EMBL" id="BMHB01000001">
    <property type="protein sequence ID" value="GGI11965.1"/>
    <property type="molecule type" value="Genomic_DNA"/>
</dbReference>
<dbReference type="PANTHER" id="PTHR43415">
    <property type="entry name" value="SPERMIDINE N(1)-ACETYLTRANSFERASE"/>
    <property type="match status" value="1"/>
</dbReference>
<feature type="domain" description="N-acetyltransferase" evidence="1">
    <location>
        <begin position="1"/>
        <end position="165"/>
    </location>
</feature>
<sequence length="165" mass="18923">MQIREATPIDAERFLKLLLEVESKADYMLFEAGERKTTVDKQRQQLEMIEKQENATILLAEEKGELIGYLITIGGTTNRKKHTAYVVIGVLDGHKGKGIGTALFEQLDEWAIVHNIVRLELTVVTRNEAGVNLYKKMGFEVEGMKRKSFLVKDQFLDEFYMAKIR</sequence>
<evidence type="ECO:0000313" key="3">
    <source>
        <dbReference type="Proteomes" id="UP000626244"/>
    </source>
</evidence>
<dbReference type="SUPFAM" id="SSF55729">
    <property type="entry name" value="Acyl-CoA N-acyltransferases (Nat)"/>
    <property type="match status" value="1"/>
</dbReference>
<evidence type="ECO:0000313" key="2">
    <source>
        <dbReference type="EMBL" id="GGI11965.1"/>
    </source>
</evidence>
<proteinExistence type="predicted"/>
<organism evidence="2 3">
    <name type="scientific">Gottfriedia solisilvae</name>
    <dbReference type="NCBI Taxonomy" id="1516104"/>
    <lineage>
        <taxon>Bacteria</taxon>
        <taxon>Bacillati</taxon>
        <taxon>Bacillota</taxon>
        <taxon>Bacilli</taxon>
        <taxon>Bacillales</taxon>
        <taxon>Bacillaceae</taxon>
        <taxon>Gottfriedia</taxon>
    </lineage>
</organism>